<dbReference type="GO" id="GO:0016282">
    <property type="term" value="C:eukaryotic 43S preinitiation complex"/>
    <property type="evidence" value="ECO:0007669"/>
    <property type="project" value="UniProtKB-UniRule"/>
</dbReference>
<evidence type="ECO:0000256" key="3">
    <source>
        <dbReference type="ARBA" id="ARBA00022540"/>
    </source>
</evidence>
<comment type="similarity">
    <text evidence="6">Belongs to the eIF-3 subunit A family.</text>
</comment>
<comment type="caution">
    <text evidence="9">The sequence shown here is derived from an EMBL/GenBank/DDBJ whole genome shotgun (WGS) entry which is preliminary data.</text>
</comment>
<dbReference type="Pfam" id="PF01399">
    <property type="entry name" value="PCI"/>
    <property type="match status" value="1"/>
</dbReference>
<evidence type="ECO:0000259" key="8">
    <source>
        <dbReference type="PROSITE" id="PS50250"/>
    </source>
</evidence>
<comment type="function">
    <text evidence="6">RNA-binding component of the eukaryotic translation initiation factor 3 (eIF-3) complex, which is involved in protein synthesis of a specialized repertoire of mRNAs and, together with other initiation factors, stimulates binding of mRNA and methionyl-tRNAi to the 40S ribosome. The eIF-3 complex specifically targets and initiates translation of a subset of mRNAs involved in cell proliferation.</text>
</comment>
<keyword evidence="10" id="KW-1185">Reference proteome</keyword>
<dbReference type="InterPro" id="IPR027512">
    <property type="entry name" value="EIF3A"/>
</dbReference>
<dbReference type="GO" id="GO:0071540">
    <property type="term" value="C:eukaryotic translation initiation factor 3 complex, eIF3e"/>
    <property type="evidence" value="ECO:0007669"/>
    <property type="project" value="TreeGrafter"/>
</dbReference>
<evidence type="ECO:0000256" key="1">
    <source>
        <dbReference type="ARBA" id="ARBA00004496"/>
    </source>
</evidence>
<feature type="region of interest" description="Disordered" evidence="7">
    <location>
        <begin position="791"/>
        <end position="819"/>
    </location>
</feature>
<dbReference type="GO" id="GO:0001732">
    <property type="term" value="P:formation of cytoplasmic translation initiation complex"/>
    <property type="evidence" value="ECO:0007669"/>
    <property type="project" value="UniProtKB-UniRule"/>
</dbReference>
<dbReference type="GO" id="GO:0003743">
    <property type="term" value="F:translation initiation factor activity"/>
    <property type="evidence" value="ECO:0007669"/>
    <property type="project" value="UniProtKB-UniRule"/>
</dbReference>
<dbReference type="FunFam" id="4.10.860.10:FF:000001">
    <property type="entry name" value="Eukaryotic translation initiation factor 3 subunit A"/>
    <property type="match status" value="1"/>
</dbReference>
<proteinExistence type="inferred from homology"/>
<dbReference type="GO" id="GO:0002188">
    <property type="term" value="P:translation reinitiation"/>
    <property type="evidence" value="ECO:0007669"/>
    <property type="project" value="TreeGrafter"/>
</dbReference>
<dbReference type="PROSITE" id="PS50250">
    <property type="entry name" value="PCI"/>
    <property type="match status" value="1"/>
</dbReference>
<evidence type="ECO:0000256" key="7">
    <source>
        <dbReference type="SAM" id="MobiDB-lite"/>
    </source>
</evidence>
<evidence type="ECO:0000256" key="2">
    <source>
        <dbReference type="ARBA" id="ARBA00022490"/>
    </source>
</evidence>
<comment type="subunit">
    <text evidence="6">Component of the eukaryotic translation initiation factor 3 (eIF-3) complex.</text>
</comment>
<dbReference type="GO" id="GO:0003729">
    <property type="term" value="F:mRNA binding"/>
    <property type="evidence" value="ECO:0007669"/>
    <property type="project" value="TreeGrafter"/>
</dbReference>
<dbReference type="HAMAP" id="MF_03000">
    <property type="entry name" value="eIF3a"/>
    <property type="match status" value="1"/>
</dbReference>
<dbReference type="GO" id="GO:0033290">
    <property type="term" value="C:eukaryotic 48S preinitiation complex"/>
    <property type="evidence" value="ECO:0007669"/>
    <property type="project" value="UniProtKB-UniRule"/>
</dbReference>
<protein>
    <recommendedName>
        <fullName evidence="6">Eukaryotic translation initiation factor 3 subunit A</fullName>
        <shortName evidence="6">eIF3a</shortName>
    </recommendedName>
    <alternativeName>
        <fullName evidence="6">Eukaryotic translation initiation factor 3 110 kDa subunit homolog</fullName>
        <shortName evidence="6">eIF3 p110</shortName>
    </alternativeName>
    <alternativeName>
        <fullName evidence="6">Translation initiation factor eIF3, p110 subunit homolog</fullName>
    </alternativeName>
</protein>
<comment type="subcellular location">
    <subcellularLocation>
        <location evidence="1 6">Cytoplasm</location>
    </subcellularLocation>
</comment>
<organism evidence="9 10">
    <name type="scientific">Coemansia asiatica</name>
    <dbReference type="NCBI Taxonomy" id="1052880"/>
    <lineage>
        <taxon>Eukaryota</taxon>
        <taxon>Fungi</taxon>
        <taxon>Fungi incertae sedis</taxon>
        <taxon>Zoopagomycota</taxon>
        <taxon>Kickxellomycotina</taxon>
        <taxon>Kickxellomycetes</taxon>
        <taxon>Kickxellales</taxon>
        <taxon>Kickxellaceae</taxon>
        <taxon>Coemansia</taxon>
    </lineage>
</organism>
<feature type="domain" description="PCI" evidence="8">
    <location>
        <begin position="320"/>
        <end position="500"/>
    </location>
</feature>
<feature type="compositionally biased region" description="Low complexity" evidence="7">
    <location>
        <begin position="918"/>
        <end position="996"/>
    </location>
</feature>
<accession>A0A9W7XHG7</accession>
<feature type="compositionally biased region" description="Basic and acidic residues" evidence="7">
    <location>
        <begin position="791"/>
        <end position="818"/>
    </location>
</feature>
<dbReference type="SMART" id="SM00088">
    <property type="entry name" value="PINT"/>
    <property type="match status" value="1"/>
</dbReference>
<feature type="compositionally biased region" description="Basic and acidic residues" evidence="7">
    <location>
        <begin position="692"/>
        <end position="703"/>
    </location>
</feature>
<dbReference type="Gene3D" id="1.25.40.860">
    <property type="match status" value="2"/>
</dbReference>
<keyword evidence="5 6" id="KW-0648">Protein biosynthesis</keyword>
<dbReference type="Gene3D" id="4.10.860.10">
    <property type="entry name" value="UVR domain"/>
    <property type="match status" value="1"/>
</dbReference>
<evidence type="ECO:0000313" key="9">
    <source>
        <dbReference type="EMBL" id="KAJ1644662.1"/>
    </source>
</evidence>
<evidence type="ECO:0000256" key="5">
    <source>
        <dbReference type="ARBA" id="ARBA00022917"/>
    </source>
</evidence>
<feature type="compositionally biased region" description="Basic and acidic residues" evidence="7">
    <location>
        <begin position="710"/>
        <end position="719"/>
    </location>
</feature>
<dbReference type="GO" id="GO:0043614">
    <property type="term" value="C:multi-eIF complex"/>
    <property type="evidence" value="ECO:0007669"/>
    <property type="project" value="TreeGrafter"/>
</dbReference>
<evidence type="ECO:0000313" key="10">
    <source>
        <dbReference type="Proteomes" id="UP001145021"/>
    </source>
</evidence>
<dbReference type="AlphaFoldDB" id="A0A9W7XHG7"/>
<dbReference type="Proteomes" id="UP001145021">
    <property type="component" value="Unassembled WGS sequence"/>
</dbReference>
<dbReference type="InterPro" id="IPR000717">
    <property type="entry name" value="PCI_dom"/>
</dbReference>
<gene>
    <name evidence="6 9" type="primary">TIF32</name>
    <name evidence="9" type="ORF">LPJ64_003674</name>
</gene>
<keyword evidence="3 6" id="KW-0396">Initiation factor</keyword>
<dbReference type="PANTHER" id="PTHR14005">
    <property type="entry name" value="EUKARYOTIC TRANSLATION INITIATION FACTOR 3, THETA SUBUNIT"/>
    <property type="match status" value="1"/>
</dbReference>
<keyword evidence="2 6" id="KW-0963">Cytoplasm</keyword>
<dbReference type="GO" id="GO:0071541">
    <property type="term" value="C:eukaryotic translation initiation factor 3 complex, eIF3m"/>
    <property type="evidence" value="ECO:0007669"/>
    <property type="project" value="TreeGrafter"/>
</dbReference>
<sequence length="1011" mass="113332">MAPIPLFAENVLKRAEELIKVGQSSSALETLHDVLINKRLRNANATNVEPVVKKLIVLSIAQRAGKQLKEGLTQYRNIVQHTSPESLGNVVDFMLEGISERVNEAQRAADQVSDKKVEDLDEAESPEDLILSSVSGEQTRDRTDRALVTPWLKFLWEAYRNLLELLRNNARFEALYQRISNKAIDFCKTYERKTEFRRLCELLRNHLQAIAKYSHQQNPIKLSNPETLQLFLDTHFHQLNTATEMELWQESYRSIEDIHNLIQQSKRPIKPQAMANYFEKLTRIMYVAKNPLFLAAAWHRYYNYIARQGKIFGEEELQRVANNVLLSTLAVPIIKPSSRVLSAAAKENKHRTQRFTNLLFLNQAPTRVSLISGLASSEILARVRPELRPLYDLVEEQFHPLSICKKLAPILETQIATNADDAKYGTLLCNVILTRLLQQLSQVYTSVQLDFIFRLARFPEPYSMSASDIERFIMNGARRGEFQLRIDHQSRSVVFDTDPFDGTQSSSNGAQLQASPSDLMRSQLSSLAICLSNAQRVACPEYVAEKQAEKAQAMTEALQKMSQEHRVAAARKLVIERRKEIIENALARKERAEARERALRQQREQEIERQRIAEEQQRREAERARKELETIQRNEAKKLAESIKQKAGIDVSIADLEQMNTTRLLELQVEQIEKEKQDKQTRLQTLARKIDHTERAVRKREQPLLEDDYEKQKTADRKHHEAARKAQLVQSKEKHERDMELKGRFVRMYQDFNSVRSKLDQGRSEALAAERKRIREELAAAKQQRIEEYRRVKAEVEEAREKERAEREAREAEEERVKAAKAAELAKLREELAAQRARDEELLKQRMELEKRAAAAPSRYVPPSRRAGAGAAAAAGSATGASPSASGTASPHPDATSAAAAGSGSPSTGSAYVPPSRPAAAAGASSPAASSAYVPPGRRAGGASASPAESQVPSQPAGAASSGSYVPPTRRTTAAPAGSSASPSPSPNPTADAAASQPSSGGKYVPPSRRR</sequence>
<dbReference type="Pfam" id="PF22591">
    <property type="entry name" value="eIF3a_PCI_TPR-like"/>
    <property type="match status" value="1"/>
</dbReference>
<dbReference type="PANTHER" id="PTHR14005:SF0">
    <property type="entry name" value="EUKARYOTIC TRANSLATION INITIATION FACTOR 3 SUBUNIT A"/>
    <property type="match status" value="1"/>
</dbReference>
<reference evidence="9" key="1">
    <citation type="submission" date="2022-07" db="EMBL/GenBank/DDBJ databases">
        <title>Phylogenomic reconstructions and comparative analyses of Kickxellomycotina fungi.</title>
        <authorList>
            <person name="Reynolds N.K."/>
            <person name="Stajich J.E."/>
            <person name="Barry K."/>
            <person name="Grigoriev I.V."/>
            <person name="Crous P."/>
            <person name="Smith M.E."/>
        </authorList>
    </citation>
    <scope>NUCLEOTIDE SEQUENCE</scope>
    <source>
        <strain evidence="9">NBRC 105413</strain>
    </source>
</reference>
<keyword evidence="4 6" id="KW-0694">RNA-binding</keyword>
<dbReference type="InterPro" id="IPR054711">
    <property type="entry name" value="eIF3a_PCI_TPR-like"/>
</dbReference>
<feature type="region of interest" description="Disordered" evidence="7">
    <location>
        <begin position="692"/>
        <end position="736"/>
    </location>
</feature>
<dbReference type="EMBL" id="JANBOH010000150">
    <property type="protein sequence ID" value="KAJ1644662.1"/>
    <property type="molecule type" value="Genomic_DNA"/>
</dbReference>
<name>A0A9W7XHG7_9FUNG</name>
<evidence type="ECO:0000256" key="6">
    <source>
        <dbReference type="HAMAP-Rule" id="MF_03000"/>
    </source>
</evidence>
<evidence type="ECO:0000256" key="4">
    <source>
        <dbReference type="ARBA" id="ARBA00022884"/>
    </source>
</evidence>
<feature type="region of interest" description="Disordered" evidence="7">
    <location>
        <begin position="851"/>
        <end position="1011"/>
    </location>
</feature>
<feature type="compositionally biased region" description="Low complexity" evidence="7">
    <location>
        <begin position="867"/>
        <end position="911"/>
    </location>
</feature>